<accession>A0A6D2I839</accession>
<evidence type="ECO:0000256" key="6">
    <source>
        <dbReference type="ARBA" id="ARBA00023034"/>
    </source>
</evidence>
<dbReference type="EMBL" id="CACVBM020001048">
    <property type="protein sequence ID" value="CAA7026027.1"/>
    <property type="molecule type" value="Genomic_DNA"/>
</dbReference>
<evidence type="ECO:0000313" key="14">
    <source>
        <dbReference type="EMBL" id="CAA7026027.1"/>
    </source>
</evidence>
<keyword evidence="6" id="KW-0333">Golgi apparatus</keyword>
<keyword evidence="3 12" id="KW-0812">Transmembrane</keyword>
<dbReference type="GO" id="GO:0031201">
    <property type="term" value="C:SNARE complex"/>
    <property type="evidence" value="ECO:0007669"/>
    <property type="project" value="TreeGrafter"/>
</dbReference>
<evidence type="ECO:0000256" key="11">
    <source>
        <dbReference type="ARBA" id="ARBA00060376"/>
    </source>
</evidence>
<reference evidence="14" key="1">
    <citation type="submission" date="2020-01" db="EMBL/GenBank/DDBJ databases">
        <authorList>
            <person name="Mishra B."/>
        </authorList>
    </citation>
    <scope>NUCLEOTIDE SEQUENCE [LARGE SCALE GENOMIC DNA]</scope>
</reference>
<gene>
    <name evidence="14" type="ORF">MERR_LOCUS13262</name>
</gene>
<dbReference type="GO" id="GO:0010008">
    <property type="term" value="C:endosome membrane"/>
    <property type="evidence" value="ECO:0007669"/>
    <property type="project" value="UniProtKB-ARBA"/>
</dbReference>
<dbReference type="GO" id="GO:0006886">
    <property type="term" value="P:intracellular protein transport"/>
    <property type="evidence" value="ECO:0007669"/>
    <property type="project" value="InterPro"/>
</dbReference>
<dbReference type="OrthoDB" id="428895at2759"/>
<evidence type="ECO:0000256" key="2">
    <source>
        <dbReference type="ARBA" id="ARBA00022448"/>
    </source>
</evidence>
<dbReference type="Proteomes" id="UP000467841">
    <property type="component" value="Unassembled WGS sequence"/>
</dbReference>
<dbReference type="InterPro" id="IPR000727">
    <property type="entry name" value="T_SNARE_dom"/>
</dbReference>
<feature type="transmembrane region" description="Helical" evidence="12">
    <location>
        <begin position="272"/>
        <end position="293"/>
    </location>
</feature>
<dbReference type="CDD" id="cd15841">
    <property type="entry name" value="SNARE_Qc"/>
    <property type="match status" value="1"/>
</dbReference>
<evidence type="ECO:0000256" key="9">
    <source>
        <dbReference type="ARBA" id="ARBA00037801"/>
    </source>
</evidence>
<comment type="function">
    <text evidence="10">Vesicle trafficking protein that functions in the secretory pathway.</text>
</comment>
<evidence type="ECO:0000256" key="3">
    <source>
        <dbReference type="ARBA" id="ARBA00022692"/>
    </source>
</evidence>
<keyword evidence="15" id="KW-1185">Reference proteome</keyword>
<keyword evidence="7" id="KW-0175">Coiled coil</keyword>
<dbReference type="GO" id="GO:0048278">
    <property type="term" value="P:vesicle docking"/>
    <property type="evidence" value="ECO:0007669"/>
    <property type="project" value="TreeGrafter"/>
</dbReference>
<dbReference type="GO" id="GO:0005794">
    <property type="term" value="C:Golgi apparatus"/>
    <property type="evidence" value="ECO:0007669"/>
    <property type="project" value="UniProtKB-SubCell"/>
</dbReference>
<keyword evidence="2" id="KW-0813">Transport</keyword>
<dbReference type="AlphaFoldDB" id="A0A6D2I839"/>
<protein>
    <recommendedName>
        <fullName evidence="13">t-SNARE coiled-coil homology domain-containing protein</fullName>
    </recommendedName>
</protein>
<evidence type="ECO:0000256" key="8">
    <source>
        <dbReference type="ARBA" id="ARBA00023136"/>
    </source>
</evidence>
<evidence type="ECO:0000256" key="12">
    <source>
        <dbReference type="SAM" id="Phobius"/>
    </source>
</evidence>
<feature type="domain" description="T-SNARE coiled-coil homology" evidence="13">
    <location>
        <begin position="200"/>
        <end position="262"/>
    </location>
</feature>
<evidence type="ECO:0000256" key="5">
    <source>
        <dbReference type="ARBA" id="ARBA00022989"/>
    </source>
</evidence>
<evidence type="ECO:0000259" key="13">
    <source>
        <dbReference type="PROSITE" id="PS50192"/>
    </source>
</evidence>
<proteinExistence type="inferred from homology"/>
<dbReference type="PANTHER" id="PTHR19957">
    <property type="entry name" value="SYNTAXIN"/>
    <property type="match status" value="1"/>
</dbReference>
<evidence type="ECO:0000313" key="15">
    <source>
        <dbReference type="Proteomes" id="UP000467841"/>
    </source>
</evidence>
<dbReference type="PROSITE" id="PS50192">
    <property type="entry name" value="T_SNARE"/>
    <property type="match status" value="1"/>
</dbReference>
<sequence>MRDKGKGSRFNRKIGGMTYMNRAREIVDIFSSESRWFGDYKVIIQHREIERCNQRSQKFLGIRSMGSSSDSWMKEYNEALKLSEEINGMIVERNKSSVTGPDAQRRASAIRRKITIFGTRLESLQALLAKIHGKPISEKEMNKRKDMIGNLRSQANQMAASLNMSNFANRDSLLGSEIKPDDTVNRVSGMDNQGIIGFQRQVMREQDEGLEQLEETVMSTKHIALAVNEELSLQTRLIDDLDYHVDVTDSRLRRVQKNLAVMNKNMRSGCSCMSMLLSMLGIVGLVVVIWLLIKYL</sequence>
<dbReference type="PANTHER" id="PTHR19957:SF285">
    <property type="entry name" value="SYNTAXIN-51-RELATED"/>
    <property type="match status" value="1"/>
</dbReference>
<keyword evidence="8 12" id="KW-0472">Membrane</keyword>
<dbReference type="PROSITE" id="PS00914">
    <property type="entry name" value="SYNTAXIN"/>
    <property type="match status" value="1"/>
</dbReference>
<dbReference type="Gene3D" id="1.20.5.110">
    <property type="match status" value="1"/>
</dbReference>
<comment type="subcellular location">
    <subcellularLocation>
        <location evidence="9">Golgi apparatus</location>
        <location evidence="9">trans-Golgi network membrane</location>
        <topology evidence="9">Single-pass type IV membrane protein</topology>
    </subcellularLocation>
    <subcellularLocation>
        <location evidence="11">Prevacuolar compartment membrane</location>
        <topology evidence="11">Single-pass type IV membrane protein</topology>
    </subcellularLocation>
</comment>
<evidence type="ECO:0000256" key="10">
    <source>
        <dbReference type="ARBA" id="ARBA00054128"/>
    </source>
</evidence>
<dbReference type="GO" id="GO:0005484">
    <property type="term" value="F:SNAP receptor activity"/>
    <property type="evidence" value="ECO:0007669"/>
    <property type="project" value="InterPro"/>
</dbReference>
<dbReference type="InterPro" id="IPR006012">
    <property type="entry name" value="Syntaxin/epimorphin_CS"/>
</dbReference>
<dbReference type="SMART" id="SM00397">
    <property type="entry name" value="t_SNARE"/>
    <property type="match status" value="1"/>
</dbReference>
<evidence type="ECO:0000256" key="7">
    <source>
        <dbReference type="ARBA" id="ARBA00023054"/>
    </source>
</evidence>
<dbReference type="InterPro" id="IPR045242">
    <property type="entry name" value="Syntaxin"/>
</dbReference>
<dbReference type="FunFam" id="1.20.5.110:FF:000030">
    <property type="entry name" value="syntaxin-51 isoform X2"/>
    <property type="match status" value="1"/>
</dbReference>
<dbReference type="SUPFAM" id="SSF58038">
    <property type="entry name" value="SNARE fusion complex"/>
    <property type="match status" value="1"/>
</dbReference>
<keyword evidence="4" id="KW-0653">Protein transport</keyword>
<dbReference type="GO" id="GO:0000149">
    <property type="term" value="F:SNARE binding"/>
    <property type="evidence" value="ECO:0007669"/>
    <property type="project" value="TreeGrafter"/>
</dbReference>
<evidence type="ECO:0000256" key="4">
    <source>
        <dbReference type="ARBA" id="ARBA00022927"/>
    </source>
</evidence>
<evidence type="ECO:0000256" key="1">
    <source>
        <dbReference type="ARBA" id="ARBA00009063"/>
    </source>
</evidence>
<organism evidence="14 15">
    <name type="scientific">Microthlaspi erraticum</name>
    <dbReference type="NCBI Taxonomy" id="1685480"/>
    <lineage>
        <taxon>Eukaryota</taxon>
        <taxon>Viridiplantae</taxon>
        <taxon>Streptophyta</taxon>
        <taxon>Embryophyta</taxon>
        <taxon>Tracheophyta</taxon>
        <taxon>Spermatophyta</taxon>
        <taxon>Magnoliopsida</taxon>
        <taxon>eudicotyledons</taxon>
        <taxon>Gunneridae</taxon>
        <taxon>Pentapetalae</taxon>
        <taxon>rosids</taxon>
        <taxon>malvids</taxon>
        <taxon>Brassicales</taxon>
        <taxon>Brassicaceae</taxon>
        <taxon>Coluteocarpeae</taxon>
        <taxon>Microthlaspi</taxon>
    </lineage>
</organism>
<dbReference type="Pfam" id="PF05739">
    <property type="entry name" value="SNARE"/>
    <property type="match status" value="1"/>
</dbReference>
<comment type="similarity">
    <text evidence="1">Belongs to the syntaxin family.</text>
</comment>
<comment type="caution">
    <text evidence="14">The sequence shown here is derived from an EMBL/GenBank/DDBJ whole genome shotgun (WGS) entry which is preliminary data.</text>
</comment>
<keyword evidence="5 12" id="KW-1133">Transmembrane helix</keyword>
<dbReference type="GO" id="GO:0006906">
    <property type="term" value="P:vesicle fusion"/>
    <property type="evidence" value="ECO:0007669"/>
    <property type="project" value="TreeGrafter"/>
</dbReference>
<name>A0A6D2I839_9BRAS</name>